<sequence length="132" mass="15418">MTNRRKPLHAKAYRSAFLRSRAWFARRDEWFAEQSLVLHPLACAGCGRPASKRELELHHLDYARVHQTDDGRWVARERHADLVPMHPYCHELLHRLIDRDAVLSRHRTRRAASEIALKALRRKLQALNGTAS</sequence>
<evidence type="ECO:0000313" key="1">
    <source>
        <dbReference type="EMBL" id="WZO35734.1"/>
    </source>
</evidence>
<organism evidence="1">
    <name type="scientific">Microbacterium sp. LWS13-1.2</name>
    <dbReference type="NCBI Taxonomy" id="3135264"/>
    <lineage>
        <taxon>Bacteria</taxon>
        <taxon>Bacillati</taxon>
        <taxon>Actinomycetota</taxon>
        <taxon>Actinomycetes</taxon>
        <taxon>Micrococcales</taxon>
        <taxon>Microbacteriaceae</taxon>
        <taxon>Microbacterium</taxon>
    </lineage>
</organism>
<reference evidence="1" key="1">
    <citation type="submission" date="2024-04" db="EMBL/GenBank/DDBJ databases">
        <authorList>
            <person name="Roder T."/>
            <person name="Oberhansli S."/>
            <person name="Kreuzer M."/>
        </authorList>
    </citation>
    <scope>NUCLEOTIDE SEQUENCE</scope>
    <source>
        <strain evidence="1">LWS13-1.2</strain>
    </source>
</reference>
<accession>A0AAU6SG17</accession>
<dbReference type="EMBL" id="CP151632">
    <property type="protein sequence ID" value="WZO35734.1"/>
    <property type="molecule type" value="Genomic_DNA"/>
</dbReference>
<proteinExistence type="predicted"/>
<dbReference type="RefSeq" id="WP_349426553.1">
    <property type="nucleotide sequence ID" value="NZ_CP151632.1"/>
</dbReference>
<protein>
    <recommendedName>
        <fullName evidence="2">HNH endonuclease</fullName>
    </recommendedName>
</protein>
<gene>
    <name evidence="1" type="ORF">MRBLWS13_003441</name>
</gene>
<name>A0AAU6SG17_9MICO</name>
<evidence type="ECO:0008006" key="2">
    <source>
        <dbReference type="Google" id="ProtNLM"/>
    </source>
</evidence>
<dbReference type="AlphaFoldDB" id="A0AAU6SG17"/>